<reference evidence="2" key="1">
    <citation type="submission" date="2018-04" db="EMBL/GenBank/DDBJ databases">
        <title>Transcriptome assembly of Sipha flava.</title>
        <authorList>
            <person name="Scully E.D."/>
            <person name="Geib S.M."/>
            <person name="Palmer N.A."/>
            <person name="Koch K."/>
            <person name="Bradshaw J."/>
            <person name="Heng-Moss T."/>
            <person name="Sarath G."/>
        </authorList>
    </citation>
    <scope>NUCLEOTIDE SEQUENCE</scope>
</reference>
<evidence type="ECO:0000313" key="2">
    <source>
        <dbReference type="EMBL" id="MBY79696.1"/>
    </source>
</evidence>
<proteinExistence type="predicted"/>
<gene>
    <name evidence="2" type="ORF">g.147042</name>
</gene>
<feature type="region of interest" description="Disordered" evidence="1">
    <location>
        <begin position="281"/>
        <end position="301"/>
    </location>
</feature>
<sequence length="451" mass="51623">MSIKVGLEELYQNSHNGAFQSFRPVKALMLYSQRRNSIMENESFNRKINLPSSNWSNSSSQNIELKLTCKETFMKDPTSWSDMQYEAEDIVDETKYYPPKKRFNEKAKMKADQIESTESSLPTKTRSQNDYDHLGVSTKCLKETILQYRNAIEAESKRPNTKASEFLHRTFGDVAKNNNLDAEKNMNLCVQNAQDQKTEPYYRSGYKKFTLRRIEEDSNDSNVIETTTVIEQLSNNLSEQNEVNEPRGKRNRACKGVRYQQFMNDTLSKRQNKKIGTKKLLTDNGTKRKGKKSSVKEEHNQTTEIISLPIQSRRETRNSAKSVAIRKKKEKPCTIIEDKQKLITENVSKDTDSTSIMVLPKKRFRTSENDNKCESSEELKRLFSPTSSEASFSRLSSPESGSSNSSTHVHYKKRVSRTFAESQSNVIGSTLSDSNVNLQTLADVALRGIPF</sequence>
<evidence type="ECO:0000256" key="1">
    <source>
        <dbReference type="SAM" id="MobiDB-lite"/>
    </source>
</evidence>
<name>A0A2S2QPJ2_9HEMI</name>
<accession>A0A2S2QPJ2</accession>
<protein>
    <submittedName>
        <fullName evidence="2">Uncharacterized protein</fullName>
    </submittedName>
</protein>
<organism evidence="2">
    <name type="scientific">Sipha flava</name>
    <name type="common">yellow sugarcane aphid</name>
    <dbReference type="NCBI Taxonomy" id="143950"/>
    <lineage>
        <taxon>Eukaryota</taxon>
        <taxon>Metazoa</taxon>
        <taxon>Ecdysozoa</taxon>
        <taxon>Arthropoda</taxon>
        <taxon>Hexapoda</taxon>
        <taxon>Insecta</taxon>
        <taxon>Pterygota</taxon>
        <taxon>Neoptera</taxon>
        <taxon>Paraneoptera</taxon>
        <taxon>Hemiptera</taxon>
        <taxon>Sternorrhyncha</taxon>
        <taxon>Aphidomorpha</taxon>
        <taxon>Aphidoidea</taxon>
        <taxon>Aphididae</taxon>
        <taxon>Sipha</taxon>
    </lineage>
</organism>
<feature type="compositionally biased region" description="Polar residues" evidence="1">
    <location>
        <begin position="114"/>
        <end position="126"/>
    </location>
</feature>
<feature type="region of interest" description="Disordered" evidence="1">
    <location>
        <begin position="108"/>
        <end position="129"/>
    </location>
</feature>
<feature type="region of interest" description="Disordered" evidence="1">
    <location>
        <begin position="387"/>
        <end position="410"/>
    </location>
</feature>
<dbReference type="EMBL" id="GGMS01010493">
    <property type="protein sequence ID" value="MBY79696.1"/>
    <property type="molecule type" value="Transcribed_RNA"/>
</dbReference>
<dbReference type="AlphaFoldDB" id="A0A2S2QPJ2"/>
<feature type="compositionally biased region" description="Low complexity" evidence="1">
    <location>
        <begin position="391"/>
        <end position="406"/>
    </location>
</feature>